<keyword evidence="1" id="KW-0472">Membrane</keyword>
<dbReference type="AlphaFoldDB" id="A0A1M6K4V8"/>
<keyword evidence="1" id="KW-1133">Transmembrane helix</keyword>
<evidence type="ECO:0000313" key="3">
    <source>
        <dbReference type="EMBL" id="SHJ53994.1"/>
    </source>
</evidence>
<evidence type="ECO:0000256" key="1">
    <source>
        <dbReference type="SAM" id="Phobius"/>
    </source>
</evidence>
<dbReference type="RefSeq" id="WP_073146580.1">
    <property type="nucleotide sequence ID" value="NZ_FRAG01000002.1"/>
</dbReference>
<evidence type="ECO:0000259" key="2">
    <source>
        <dbReference type="Pfam" id="PF10881"/>
    </source>
</evidence>
<dbReference type="Proteomes" id="UP000184465">
    <property type="component" value="Unassembled WGS sequence"/>
</dbReference>
<proteinExistence type="predicted"/>
<dbReference type="Gene3D" id="3.40.960.10">
    <property type="entry name" value="VSR Endonuclease"/>
    <property type="match status" value="1"/>
</dbReference>
<dbReference type="EMBL" id="FRAG01000002">
    <property type="protein sequence ID" value="SHJ53994.1"/>
    <property type="molecule type" value="Genomic_DNA"/>
</dbReference>
<dbReference type="InterPro" id="IPR024402">
    <property type="entry name" value="DUF2726"/>
</dbReference>
<protein>
    <recommendedName>
        <fullName evidence="2">DUF2726 domain-containing protein</fullName>
    </recommendedName>
</protein>
<feature type="transmembrane region" description="Helical" evidence="1">
    <location>
        <begin position="14"/>
        <end position="36"/>
    </location>
</feature>
<name>A0A1M6K4V8_PARC5</name>
<organism evidence="3 4">
    <name type="scientific">Paramaledivibacter caminithermalis (strain DSM 15212 / CIP 107654 / DViRD3)</name>
    <name type="common">Clostridium caminithermale</name>
    <dbReference type="NCBI Taxonomy" id="1121301"/>
    <lineage>
        <taxon>Bacteria</taxon>
        <taxon>Bacillati</taxon>
        <taxon>Bacillota</taxon>
        <taxon>Clostridia</taxon>
        <taxon>Peptostreptococcales</taxon>
        <taxon>Caminicellaceae</taxon>
        <taxon>Paramaledivibacter</taxon>
    </lineage>
</organism>
<feature type="domain" description="DUF2726" evidence="2">
    <location>
        <begin position="85"/>
        <end position="204"/>
    </location>
</feature>
<keyword evidence="4" id="KW-1185">Reference proteome</keyword>
<evidence type="ECO:0000313" key="4">
    <source>
        <dbReference type="Proteomes" id="UP000184465"/>
    </source>
</evidence>
<gene>
    <name evidence="3" type="ORF">SAMN02745912_00263</name>
</gene>
<accession>A0A1M6K4V8</accession>
<dbReference type="STRING" id="1121301.SAMN02745912_00263"/>
<reference evidence="3 4" key="1">
    <citation type="submission" date="2016-11" db="EMBL/GenBank/DDBJ databases">
        <authorList>
            <person name="Jaros S."/>
            <person name="Januszkiewicz K."/>
            <person name="Wedrychowicz H."/>
        </authorList>
    </citation>
    <scope>NUCLEOTIDE SEQUENCE [LARGE SCALE GENOMIC DNA]</scope>
    <source>
        <strain evidence="3 4">DSM 15212</strain>
    </source>
</reference>
<dbReference type="Pfam" id="PF10881">
    <property type="entry name" value="DUF2726"/>
    <property type="match status" value="1"/>
</dbReference>
<keyword evidence="1" id="KW-0812">Transmembrane</keyword>
<sequence length="212" mass="25132">MEIIEILKLLTGKIISLVLILFFIFVVILLFVTLIVKYIRTSKQLKQIQNKPQRLDYEILEINELEEIEKIPETKELLPYKKNRFLLTRAENNFYKVLKLALEDNYVICPKVRLADIIYVYGSDNRQSYFNKIQSKHIDFLICNDIYLNPLLAIELDDSSHSSKYRIERDEFLDDALESADLPILRFRASYSYSPNYIKEKIQEVLKKEKVS</sequence>